<dbReference type="EMBL" id="CP000524">
    <property type="protein sequence ID" value="ABM44878.1"/>
    <property type="molecule type" value="Genomic_DNA"/>
</dbReference>
<sequence length="542" mass="61237">MLKATFCLKALRKKTLMNNEITQKNNVLTEKHENGRFEGFRFYTHPSATQQSQSEQEHNPVSDEDLVLAFSQRATRFCASANGDFTISSDGIVRWIGQTVGKLAPTEDILKPKVILLADTQLNGENRDKVFARLERFVIFHFESTLKPLFDLRNAETLTDSTRDIATQLANSLGILPRWKVAERVKNLDQQSRAVLRQFGVRFGAFHIYVTAILKPAPVQAMALLWTLKNDIRDPIGFSEILAALAAGRTSLVVDPTYNPRLYALAGYKILKQRAVRIDILERLASLIRLALKWKPGTGPRPEGAYDGKSFFVTPTMMSILGANGTDMEEILQGLSYQSYPCSPDMLEKVLSSSDNAPLTTQSCPEAEFVGDQWQIIEISDTPQNNEKNADKPSCAVEALPEAEPVGNFAHYKHTAESNKVILLWRYNHQRTHHAQNNHNKFGQKRQDQYKKAFKIKSNTTDKIFHKDASHPQKDAFSIHKDASHKKRSYENNNFQGDFSKKKLSHGRNHPDPDSPFAKLAVLRNQLTSNKKANNAPFFKDD</sequence>
<gene>
    <name evidence="2" type="ordered locus">BARBAKC583_0125</name>
</gene>
<evidence type="ECO:0000313" key="3">
    <source>
        <dbReference type="Proteomes" id="UP000000643"/>
    </source>
</evidence>
<name>A1UR60_BARBK</name>
<proteinExistence type="predicted"/>
<dbReference type="AlphaFoldDB" id="A1UR60"/>
<dbReference type="eggNOG" id="COG4581">
    <property type="taxonomic scope" value="Bacteria"/>
</dbReference>
<dbReference type="HOGENOM" id="CLU_008788_1_0_5"/>
<reference evidence="2 3" key="1">
    <citation type="submission" date="2006-12" db="EMBL/GenBank/DDBJ databases">
        <authorList>
            <person name="Hendrix L."/>
            <person name="Mohamoud Y."/>
            <person name="Radune D."/>
            <person name="Shvartsbeyn A."/>
            <person name="Daugherty S."/>
            <person name="Dodson R."/>
            <person name="Durkin A.S."/>
            <person name="Harkins D."/>
            <person name="Huot H."/>
            <person name="Kothari S.P."/>
            <person name="Madupu R."/>
            <person name="Li J."/>
            <person name="Nelson W.C."/>
            <person name="Shrivastava S."/>
            <person name="Giglio M.G."/>
            <person name="Haft D."/>
            <person name="Selengut J."/>
            <person name="Fraser-Ligget C."/>
            <person name="Seshadri R."/>
        </authorList>
    </citation>
    <scope>NUCLEOTIDE SEQUENCE [LARGE SCALE GENOMIC DNA]</scope>
    <source>
        <strain evidence="3">ATCC 35685 / NCTC 12138 / KC583</strain>
    </source>
</reference>
<dbReference type="Proteomes" id="UP000000643">
    <property type="component" value="Chromosome"/>
</dbReference>
<protein>
    <submittedName>
        <fullName evidence="2">MgpS</fullName>
    </submittedName>
</protein>
<feature type="compositionally biased region" description="Basic and acidic residues" evidence="1">
    <location>
        <begin position="470"/>
        <end position="482"/>
    </location>
</feature>
<organism evidence="2 3">
    <name type="scientific">Bartonella bacilliformis (strain ATCC 35685 / KC583 / Herrer 020/F12,63)</name>
    <dbReference type="NCBI Taxonomy" id="360095"/>
    <lineage>
        <taxon>Bacteria</taxon>
        <taxon>Pseudomonadati</taxon>
        <taxon>Pseudomonadota</taxon>
        <taxon>Alphaproteobacteria</taxon>
        <taxon>Hyphomicrobiales</taxon>
        <taxon>Bartonellaceae</taxon>
        <taxon>Bartonella</taxon>
    </lineage>
</organism>
<accession>A1UR60</accession>
<evidence type="ECO:0000256" key="1">
    <source>
        <dbReference type="SAM" id="MobiDB-lite"/>
    </source>
</evidence>
<dbReference type="KEGG" id="bbk:BARBAKC583_0125"/>
<dbReference type="STRING" id="360095.BARBAKC583_0125"/>
<feature type="region of interest" description="Disordered" evidence="1">
    <location>
        <begin position="470"/>
        <end position="517"/>
    </location>
</feature>
<evidence type="ECO:0000313" key="2">
    <source>
        <dbReference type="EMBL" id="ABM44878.1"/>
    </source>
</evidence>